<feature type="compositionally biased region" description="Polar residues" evidence="1">
    <location>
        <begin position="217"/>
        <end position="230"/>
    </location>
</feature>
<proteinExistence type="predicted"/>
<organism evidence="3 4">
    <name type="scientific">Nesidiocoris tenuis</name>
    <dbReference type="NCBI Taxonomy" id="355587"/>
    <lineage>
        <taxon>Eukaryota</taxon>
        <taxon>Metazoa</taxon>
        <taxon>Ecdysozoa</taxon>
        <taxon>Arthropoda</taxon>
        <taxon>Hexapoda</taxon>
        <taxon>Insecta</taxon>
        <taxon>Pterygota</taxon>
        <taxon>Neoptera</taxon>
        <taxon>Paraneoptera</taxon>
        <taxon>Hemiptera</taxon>
        <taxon>Heteroptera</taxon>
        <taxon>Panheteroptera</taxon>
        <taxon>Cimicomorpha</taxon>
        <taxon>Miridae</taxon>
        <taxon>Dicyphina</taxon>
        <taxon>Nesidiocoris</taxon>
    </lineage>
</organism>
<name>A0ABN7B7G1_9HEMI</name>
<evidence type="ECO:0000259" key="2">
    <source>
        <dbReference type="PROSITE" id="PS50076"/>
    </source>
</evidence>
<dbReference type="Gene3D" id="1.10.287.110">
    <property type="entry name" value="DnaJ domain"/>
    <property type="match status" value="1"/>
</dbReference>
<feature type="compositionally biased region" description="Polar residues" evidence="1">
    <location>
        <begin position="52"/>
        <end position="64"/>
    </location>
</feature>
<dbReference type="InterPro" id="IPR052317">
    <property type="entry name" value="Viral_replicn-host_int_reg"/>
</dbReference>
<feature type="region of interest" description="Disordered" evidence="1">
    <location>
        <begin position="771"/>
        <end position="808"/>
    </location>
</feature>
<feature type="domain" description="J" evidence="2">
    <location>
        <begin position="583"/>
        <end position="647"/>
    </location>
</feature>
<dbReference type="InterPro" id="IPR032843">
    <property type="entry name" value="Jiv"/>
</dbReference>
<feature type="region of interest" description="Disordered" evidence="1">
    <location>
        <begin position="40"/>
        <end position="88"/>
    </location>
</feature>
<dbReference type="SMART" id="SM00271">
    <property type="entry name" value="DnaJ"/>
    <property type="match status" value="1"/>
</dbReference>
<accession>A0ABN7B7G1</accession>
<dbReference type="SUPFAM" id="SSF46565">
    <property type="entry name" value="Chaperone J-domain"/>
    <property type="match status" value="1"/>
</dbReference>
<dbReference type="InterPro" id="IPR001623">
    <property type="entry name" value="DnaJ_domain"/>
</dbReference>
<dbReference type="EMBL" id="AP028919">
    <property type="protein sequence ID" value="BET00312.1"/>
    <property type="molecule type" value="Genomic_DNA"/>
</dbReference>
<dbReference type="PRINTS" id="PR00625">
    <property type="entry name" value="JDOMAIN"/>
</dbReference>
<dbReference type="Proteomes" id="UP001307889">
    <property type="component" value="Chromosome 11"/>
</dbReference>
<dbReference type="CDD" id="cd06257">
    <property type="entry name" value="DnaJ"/>
    <property type="match status" value="1"/>
</dbReference>
<evidence type="ECO:0000313" key="3">
    <source>
        <dbReference type="EMBL" id="BET00312.1"/>
    </source>
</evidence>
<reference evidence="3 4" key="1">
    <citation type="submission" date="2023-09" db="EMBL/GenBank/DDBJ databases">
        <title>Nesidiocoris tenuis whole genome shotgun sequence.</title>
        <authorList>
            <person name="Shibata T."/>
            <person name="Shimoda M."/>
            <person name="Kobayashi T."/>
            <person name="Uehara T."/>
        </authorList>
    </citation>
    <scope>NUCLEOTIDE SEQUENCE [LARGE SCALE GENOMIC DNA]</scope>
    <source>
        <strain evidence="3 4">Japan</strain>
    </source>
</reference>
<evidence type="ECO:0000256" key="1">
    <source>
        <dbReference type="SAM" id="MobiDB-lite"/>
    </source>
</evidence>
<dbReference type="PANTHER" id="PTHR44665:SF1">
    <property type="entry name" value="DNAJ HOMOLOG SUBFAMILY C MEMBER 14"/>
    <property type="match status" value="1"/>
</dbReference>
<keyword evidence="4" id="KW-1185">Reference proteome</keyword>
<dbReference type="Pfam" id="PF14901">
    <property type="entry name" value="Jiv90"/>
    <property type="match status" value="1"/>
</dbReference>
<protein>
    <submittedName>
        <fullName evidence="3">DnaJ domain</fullName>
    </submittedName>
</protein>
<feature type="region of interest" description="Disordered" evidence="1">
    <location>
        <begin position="217"/>
        <end position="318"/>
    </location>
</feature>
<feature type="compositionally biased region" description="Basic residues" evidence="1">
    <location>
        <begin position="432"/>
        <end position="443"/>
    </location>
</feature>
<feature type="compositionally biased region" description="Basic residues" evidence="1">
    <location>
        <begin position="799"/>
        <end position="808"/>
    </location>
</feature>
<dbReference type="InterPro" id="IPR036869">
    <property type="entry name" value="J_dom_sf"/>
</dbReference>
<dbReference type="PROSITE" id="PS50076">
    <property type="entry name" value="DNAJ_2"/>
    <property type="match status" value="1"/>
</dbReference>
<gene>
    <name evidence="3" type="ORF">NTJ_13128</name>
</gene>
<evidence type="ECO:0000313" key="4">
    <source>
        <dbReference type="Proteomes" id="UP001307889"/>
    </source>
</evidence>
<feature type="compositionally biased region" description="Basic and acidic residues" evidence="1">
    <location>
        <begin position="399"/>
        <end position="415"/>
    </location>
</feature>
<feature type="region of interest" description="Disordered" evidence="1">
    <location>
        <begin position="331"/>
        <end position="443"/>
    </location>
</feature>
<dbReference type="Pfam" id="PF00226">
    <property type="entry name" value="DnaJ"/>
    <property type="match status" value="1"/>
</dbReference>
<dbReference type="PANTHER" id="PTHR44665">
    <property type="entry name" value="DNAJ HOMOLOG SUBFAMILY C MEMBER 14"/>
    <property type="match status" value="1"/>
</dbReference>
<sequence length="808" mass="89394">MDGIPPLQERSGQKRGCIDDIIDHMTAEFGGGYEGQYIQFLNGPPQPMPPQVANSQPPSTSQHPQAPWPAPPGVLSPGGIPGSPTAAPPVYYPQSGELGMMDVGNGNFVVYQTKPAPDFGATQPVGFIHYPAPQPLAQPQGLSAPQPPHLIDYSAPRPFSEQIQANGGCLIENVVGNWAPNRNGTYSPFGGLRGQDEPISGGTNQQQNVAVVPPVARSQTTLDQQQSPLSAPTKKPRIVAEVKPMRPSYSDVLAKSPPLTPPPTAKAATKHIVGPQEVKTTKTEGGSAKKTAQGKSSANAGKVHSVLKRQNSSGSEEALLEKVKIPVSRWSSAEDLTSAPPARAQDQQKKEKKKRNYKSQTPSEREELIENVSSEAEIKSSRRKDSSPGGYGPNLAKATSERSGSKAKTREERKGSGVSGRNDRGTQSARKATGKRSSPRTCRKRESHFGALMNKWKEQASLYFMYMASWLLNLLWDVTAMSTTLLLHLFRETCNTTVSWLNSIRTGLNGSRSQRWWNVWLRNSWRWITWWKKEDEKPEQRGKFPKKPTVDPPPLPGSLTHNISLPTTGEEAMKRLLSCKGKDPYSILGVTSTCTDEEIKKYYKSQALLVHPDKNSQPGAEEAFKILVHAFDLIAEPEKRAAYNRYVAETNQVEQAWSELSDLLSQLHEKMEYAANTIRCNNCGKRHKRQMTDRPSYAARFCAQCKIHHSAKEGDMWAESKGWSSWWGVRYYACMEGNVYDITQWANCQGNTIQKVKPDSHSVQYRVLMGRAPQHNPPPEPDIEDLLNSLYSQNGASGRSKKKSKKNK</sequence>
<feature type="region of interest" description="Disordered" evidence="1">
    <location>
        <begin position="539"/>
        <end position="559"/>
    </location>
</feature>
<feature type="compositionally biased region" description="Basic and acidic residues" evidence="1">
    <location>
        <begin position="376"/>
        <end position="386"/>
    </location>
</feature>